<evidence type="ECO:0000256" key="4">
    <source>
        <dbReference type="ARBA" id="ARBA00022840"/>
    </source>
</evidence>
<dbReference type="GO" id="GO:0006400">
    <property type="term" value="P:tRNA modification"/>
    <property type="evidence" value="ECO:0007669"/>
    <property type="project" value="UniProtKB-UniRule"/>
</dbReference>
<dbReference type="GO" id="GO:0005524">
    <property type="term" value="F:ATP binding"/>
    <property type="evidence" value="ECO:0007669"/>
    <property type="project" value="UniProtKB-UniRule"/>
</dbReference>
<comment type="domain">
    <text evidence="6">The N-terminal region contains the highly conserved SGGXDS motif, predicted to be a P-loop motif involved in ATP binding.</text>
</comment>
<evidence type="ECO:0000256" key="2">
    <source>
        <dbReference type="ARBA" id="ARBA00022694"/>
    </source>
</evidence>
<organism evidence="8 9">
    <name type="scientific">Helicobacter trogontum</name>
    <dbReference type="NCBI Taxonomy" id="50960"/>
    <lineage>
        <taxon>Bacteria</taxon>
        <taxon>Pseudomonadati</taxon>
        <taxon>Campylobacterota</taxon>
        <taxon>Epsilonproteobacteria</taxon>
        <taxon>Campylobacterales</taxon>
        <taxon>Helicobacteraceae</taxon>
        <taxon>Helicobacter</taxon>
    </lineage>
</organism>
<feature type="domain" description="tRNA(Ile)-lysidine/2-thiocytidine synthase N-terminal" evidence="7">
    <location>
        <begin position="25"/>
        <end position="201"/>
    </location>
</feature>
<dbReference type="EC" id="6.3.4.19" evidence="6"/>
<keyword evidence="1 6" id="KW-0436">Ligase</keyword>
<keyword evidence="6" id="KW-0963">Cytoplasm</keyword>
<dbReference type="RefSeq" id="WP_034345371.1">
    <property type="nucleotide sequence ID" value="NZ_FZNG01000016.1"/>
</dbReference>
<dbReference type="InterPro" id="IPR011063">
    <property type="entry name" value="TilS/TtcA_N"/>
</dbReference>
<dbReference type="PANTHER" id="PTHR43033:SF1">
    <property type="entry name" value="TRNA(ILE)-LYSIDINE SYNTHASE-RELATED"/>
    <property type="match status" value="1"/>
</dbReference>
<keyword evidence="3 6" id="KW-0547">Nucleotide-binding</keyword>
<dbReference type="Pfam" id="PF01171">
    <property type="entry name" value="ATP_bind_3"/>
    <property type="match status" value="1"/>
</dbReference>
<dbReference type="InterPro" id="IPR012795">
    <property type="entry name" value="tRNA_Ile_lys_synt_N"/>
</dbReference>
<comment type="caution">
    <text evidence="8">The sequence shown here is derived from an EMBL/GenBank/DDBJ whole genome shotgun (WGS) entry which is preliminary data.</text>
</comment>
<dbReference type="AlphaFoldDB" id="A0A4U8SCN2"/>
<dbReference type="GO" id="GO:0005737">
    <property type="term" value="C:cytoplasm"/>
    <property type="evidence" value="ECO:0007669"/>
    <property type="project" value="UniProtKB-SubCell"/>
</dbReference>
<keyword evidence="4 6" id="KW-0067">ATP-binding</keyword>
<dbReference type="InterPro" id="IPR014729">
    <property type="entry name" value="Rossmann-like_a/b/a_fold"/>
</dbReference>
<dbReference type="InterPro" id="IPR012094">
    <property type="entry name" value="tRNA_Ile_lys_synt"/>
</dbReference>
<dbReference type="SUPFAM" id="SSF52402">
    <property type="entry name" value="Adenine nucleotide alpha hydrolases-like"/>
    <property type="match status" value="1"/>
</dbReference>
<evidence type="ECO:0000259" key="7">
    <source>
        <dbReference type="Pfam" id="PF01171"/>
    </source>
</evidence>
<evidence type="ECO:0000256" key="3">
    <source>
        <dbReference type="ARBA" id="ARBA00022741"/>
    </source>
</evidence>
<protein>
    <recommendedName>
        <fullName evidence="6">tRNA(Ile)-lysidine synthase</fullName>
        <ecNumber evidence="6">6.3.4.19</ecNumber>
    </recommendedName>
    <alternativeName>
        <fullName evidence="6">tRNA(Ile)-2-lysyl-cytidine synthase</fullName>
    </alternativeName>
    <alternativeName>
        <fullName evidence="6">tRNA(Ile)-lysidine synthetase</fullName>
    </alternativeName>
</protein>
<evidence type="ECO:0000256" key="1">
    <source>
        <dbReference type="ARBA" id="ARBA00022598"/>
    </source>
</evidence>
<reference evidence="8 9" key="1">
    <citation type="journal article" date="2014" name="Genome Announc.">
        <title>Draft genome sequences of eight enterohepatic helicobacter species isolated from both laboratory and wild rodents.</title>
        <authorList>
            <person name="Sheh A."/>
            <person name="Shen Z."/>
            <person name="Fox J.G."/>
        </authorList>
    </citation>
    <scope>NUCLEOTIDE SEQUENCE [LARGE SCALE GENOMIC DNA]</scope>
    <source>
        <strain evidence="8 9">ATCC 700114</strain>
    </source>
</reference>
<feature type="binding site" evidence="6">
    <location>
        <begin position="30"/>
        <end position="35"/>
    </location>
    <ligand>
        <name>ATP</name>
        <dbReference type="ChEBI" id="CHEBI:30616"/>
    </ligand>
</feature>
<evidence type="ECO:0000256" key="6">
    <source>
        <dbReference type="HAMAP-Rule" id="MF_01161"/>
    </source>
</evidence>
<accession>A0A4U8SCN2</accession>
<dbReference type="CDD" id="cd01992">
    <property type="entry name" value="TilS_N"/>
    <property type="match status" value="1"/>
</dbReference>
<keyword evidence="2 6" id="KW-0819">tRNA processing</keyword>
<dbReference type="NCBIfam" id="TIGR02432">
    <property type="entry name" value="lysidine_TilS_N"/>
    <property type="match status" value="1"/>
</dbReference>
<dbReference type="Gene3D" id="3.40.50.620">
    <property type="entry name" value="HUPs"/>
    <property type="match status" value="1"/>
</dbReference>
<dbReference type="GO" id="GO:0032267">
    <property type="term" value="F:tRNA(Ile)-lysidine synthase activity"/>
    <property type="evidence" value="ECO:0007669"/>
    <property type="project" value="UniProtKB-EC"/>
</dbReference>
<comment type="catalytic activity">
    <reaction evidence="5 6">
        <text>cytidine(34) in tRNA(Ile2) + L-lysine + ATP = lysidine(34) in tRNA(Ile2) + AMP + diphosphate + H(+)</text>
        <dbReference type="Rhea" id="RHEA:43744"/>
        <dbReference type="Rhea" id="RHEA-COMP:10625"/>
        <dbReference type="Rhea" id="RHEA-COMP:10670"/>
        <dbReference type="ChEBI" id="CHEBI:15378"/>
        <dbReference type="ChEBI" id="CHEBI:30616"/>
        <dbReference type="ChEBI" id="CHEBI:32551"/>
        <dbReference type="ChEBI" id="CHEBI:33019"/>
        <dbReference type="ChEBI" id="CHEBI:82748"/>
        <dbReference type="ChEBI" id="CHEBI:83665"/>
        <dbReference type="ChEBI" id="CHEBI:456215"/>
        <dbReference type="EC" id="6.3.4.19"/>
    </reaction>
</comment>
<dbReference type="HAMAP" id="MF_01161">
    <property type="entry name" value="tRNA_Ile_lys_synt"/>
    <property type="match status" value="1"/>
</dbReference>
<evidence type="ECO:0000313" key="9">
    <source>
        <dbReference type="Proteomes" id="UP000029878"/>
    </source>
</evidence>
<dbReference type="OrthoDB" id="5289653at2"/>
<dbReference type="Proteomes" id="UP000029878">
    <property type="component" value="Unassembled WGS sequence"/>
</dbReference>
<name>A0A4U8SCN2_9HELI</name>
<gene>
    <name evidence="6 8" type="primary">tilS</name>
    <name evidence="8" type="ORF">LS81_003675</name>
</gene>
<evidence type="ECO:0000313" key="8">
    <source>
        <dbReference type="EMBL" id="TLD83846.1"/>
    </source>
</evidence>
<evidence type="ECO:0000256" key="5">
    <source>
        <dbReference type="ARBA" id="ARBA00048539"/>
    </source>
</evidence>
<comment type="function">
    <text evidence="6">Ligates lysine onto the cytidine present at position 34 of the AUA codon-specific tRNA(Ile) that contains the anticodon CAU, in an ATP-dependent manner. Cytidine is converted to lysidine, thus changing the amino acid specificity of the tRNA from methionine to isoleucine.</text>
</comment>
<sequence>MKHVQHTHPLPISPHIHAHLSKGRNLLAFSGGIDSSALFFVLMQHGITFDIAIVDYCVRPQSKDEICYAKELAMQYKKACHTLIAEPITKDFECNARKIRYEFFHQLIIAHNYKNLITAHHFDDRLEWFLMQLSCGAGLNTLLGFSDITQRVIEQREYYLVRPFITYTKQEILDYNHANKIQYFIDISNTDTSYKRNFFRQHIAMPMSKHFASGIKKSFAFLEKEQLRLYPNVVVCMDHNLFICKTHGHEIHTIDMLTKRLGYIMSSKQKDELQVILIKQDSCVMGGKIVIAKNQSLVFVGLDSPWFLQCFIQAYLYNVRDHYVRFPCDMKSLYCLVKYDHEKPFIKIPKQDREKYRIQNIPPRIRPLLYINSLDIW</sequence>
<comment type="similarity">
    <text evidence="6">Belongs to the tRNA(Ile)-lysidine synthase family.</text>
</comment>
<dbReference type="PANTHER" id="PTHR43033">
    <property type="entry name" value="TRNA(ILE)-LYSIDINE SYNTHASE-RELATED"/>
    <property type="match status" value="1"/>
</dbReference>
<dbReference type="EMBL" id="JRPL02000005">
    <property type="protein sequence ID" value="TLD83846.1"/>
    <property type="molecule type" value="Genomic_DNA"/>
</dbReference>
<proteinExistence type="inferred from homology"/>
<comment type="subcellular location">
    <subcellularLocation>
        <location evidence="6">Cytoplasm</location>
    </subcellularLocation>
</comment>